<evidence type="ECO:0000256" key="3">
    <source>
        <dbReference type="ARBA" id="ARBA00023163"/>
    </source>
</evidence>
<dbReference type="PROSITE" id="PS00356">
    <property type="entry name" value="HTH_LACI_1"/>
    <property type="match status" value="1"/>
</dbReference>
<name>A0A167GSG6_9BACL</name>
<dbReference type="OrthoDB" id="9775106at2"/>
<keyword evidence="2" id="KW-0238">DNA-binding</keyword>
<dbReference type="STRING" id="1763538.LPB68_07325"/>
<evidence type="ECO:0000259" key="4">
    <source>
        <dbReference type="PROSITE" id="PS50932"/>
    </source>
</evidence>
<dbReference type="InterPro" id="IPR010982">
    <property type="entry name" value="Lambda_DNA-bd_dom_sf"/>
</dbReference>
<gene>
    <name evidence="5" type="ORF">PNBC_00405</name>
</gene>
<dbReference type="SMART" id="SM00354">
    <property type="entry name" value="HTH_LACI"/>
    <property type="match status" value="1"/>
</dbReference>
<dbReference type="PANTHER" id="PTHR30146">
    <property type="entry name" value="LACI-RELATED TRANSCRIPTIONAL REPRESSOR"/>
    <property type="match status" value="1"/>
</dbReference>
<accession>A0A167GSG6</accession>
<protein>
    <submittedName>
        <fullName evidence="5">LacI family transcriptional regulator</fullName>
    </submittedName>
</protein>
<dbReference type="InterPro" id="IPR028082">
    <property type="entry name" value="Peripla_BP_I"/>
</dbReference>
<proteinExistence type="predicted"/>
<dbReference type="Gene3D" id="1.10.260.40">
    <property type="entry name" value="lambda repressor-like DNA-binding domains"/>
    <property type="match status" value="1"/>
</dbReference>
<reference evidence="5 6" key="1">
    <citation type="submission" date="2016-02" db="EMBL/GenBank/DDBJ databases">
        <title>Paenibacillus sp. LPB0068, isolated from Crassostrea gigas.</title>
        <authorList>
            <person name="Shin S.-K."/>
            <person name="Yi H."/>
        </authorList>
    </citation>
    <scope>NUCLEOTIDE SEQUENCE [LARGE SCALE GENOMIC DNA]</scope>
    <source>
        <strain evidence="5 6">LPB0068</strain>
    </source>
</reference>
<dbReference type="CDD" id="cd06267">
    <property type="entry name" value="PBP1_LacI_sugar_binding-like"/>
    <property type="match status" value="1"/>
</dbReference>
<organism evidence="5 6">
    <name type="scientific">Paenibacillus crassostreae</name>
    <dbReference type="NCBI Taxonomy" id="1763538"/>
    <lineage>
        <taxon>Bacteria</taxon>
        <taxon>Bacillati</taxon>
        <taxon>Bacillota</taxon>
        <taxon>Bacilli</taxon>
        <taxon>Bacillales</taxon>
        <taxon>Paenibacillaceae</taxon>
        <taxon>Paenibacillus</taxon>
    </lineage>
</organism>
<dbReference type="Gene3D" id="3.40.50.2300">
    <property type="match status" value="2"/>
</dbReference>
<dbReference type="AlphaFoldDB" id="A0A167GSG6"/>
<dbReference type="InterPro" id="IPR000843">
    <property type="entry name" value="HTH_LacI"/>
</dbReference>
<dbReference type="SUPFAM" id="SSF47413">
    <property type="entry name" value="lambda repressor-like DNA-binding domains"/>
    <property type="match status" value="1"/>
</dbReference>
<dbReference type="InterPro" id="IPR046335">
    <property type="entry name" value="LacI/GalR-like_sensor"/>
</dbReference>
<evidence type="ECO:0000256" key="1">
    <source>
        <dbReference type="ARBA" id="ARBA00023015"/>
    </source>
</evidence>
<dbReference type="CDD" id="cd01392">
    <property type="entry name" value="HTH_LacI"/>
    <property type="match status" value="1"/>
</dbReference>
<keyword evidence="6" id="KW-1185">Reference proteome</keyword>
<dbReference type="Proteomes" id="UP000077134">
    <property type="component" value="Unassembled WGS sequence"/>
</dbReference>
<dbReference type="KEGG" id="pcx:LPB68_07325"/>
<dbReference type="RefSeq" id="WP_068654126.1">
    <property type="nucleotide sequence ID" value="NZ_CP017770.1"/>
</dbReference>
<keyword evidence="1" id="KW-0805">Transcription regulation</keyword>
<evidence type="ECO:0000313" key="6">
    <source>
        <dbReference type="Proteomes" id="UP000077134"/>
    </source>
</evidence>
<dbReference type="Pfam" id="PF00356">
    <property type="entry name" value="LacI"/>
    <property type="match status" value="1"/>
</dbReference>
<dbReference type="PRINTS" id="PR00036">
    <property type="entry name" value="HTHLACI"/>
</dbReference>
<dbReference type="GO" id="GO:0000976">
    <property type="term" value="F:transcription cis-regulatory region binding"/>
    <property type="evidence" value="ECO:0007669"/>
    <property type="project" value="TreeGrafter"/>
</dbReference>
<feature type="domain" description="HTH lacI-type" evidence="4">
    <location>
        <begin position="2"/>
        <end position="56"/>
    </location>
</feature>
<dbReference type="PROSITE" id="PS50932">
    <property type="entry name" value="HTH_LACI_2"/>
    <property type="match status" value="1"/>
</dbReference>
<evidence type="ECO:0000313" key="5">
    <source>
        <dbReference type="EMBL" id="OAB77859.1"/>
    </source>
</evidence>
<sequence length="335" mass="37240">MASIHDVAKEAGVSIATVSKVINHYPDVSDKTRKKVKLAIQLLKYQPNVVARGLVKGRSWTVGVLINVPFTNPYVAELLEGIKIALEHSGYDLMRLSTRLDDPSYSFIDHCQSRNLDGVVVFGVEYNHPSLEELLRSEIPAMFVDTALIGKRAGYITTDNEKAVEIAVQHLYDLGHRRIAYISGILGHEISDSRFSGYKKQLELLNIPYEPTYFRLCDYSFEGGSLSMESLLSLQIPPTGVVCTSDMAAFGAIHEIEKQGIAVPQDISVIGFDNTYYAQVFKPALTTINQNTHNIGIRAIENLIKMIEKTNTQPPVLTEPSSLVIRQSTARVKEM</sequence>
<keyword evidence="3" id="KW-0804">Transcription</keyword>
<dbReference type="Pfam" id="PF13377">
    <property type="entry name" value="Peripla_BP_3"/>
    <property type="match status" value="1"/>
</dbReference>
<comment type="caution">
    <text evidence="5">The sequence shown here is derived from an EMBL/GenBank/DDBJ whole genome shotgun (WGS) entry which is preliminary data.</text>
</comment>
<dbReference type="EMBL" id="LSFN01000001">
    <property type="protein sequence ID" value="OAB77859.1"/>
    <property type="molecule type" value="Genomic_DNA"/>
</dbReference>
<dbReference type="SUPFAM" id="SSF53822">
    <property type="entry name" value="Periplasmic binding protein-like I"/>
    <property type="match status" value="1"/>
</dbReference>
<dbReference type="PANTHER" id="PTHR30146:SF109">
    <property type="entry name" value="HTH-TYPE TRANSCRIPTIONAL REGULATOR GALS"/>
    <property type="match status" value="1"/>
</dbReference>
<dbReference type="GO" id="GO:0003700">
    <property type="term" value="F:DNA-binding transcription factor activity"/>
    <property type="evidence" value="ECO:0007669"/>
    <property type="project" value="TreeGrafter"/>
</dbReference>
<evidence type="ECO:0000256" key="2">
    <source>
        <dbReference type="ARBA" id="ARBA00023125"/>
    </source>
</evidence>